<keyword evidence="1" id="KW-1133">Transmembrane helix</keyword>
<feature type="transmembrane region" description="Helical" evidence="1">
    <location>
        <begin position="99"/>
        <end position="119"/>
    </location>
</feature>
<accession>A0AA35UEL4</accession>
<sequence length="147" mass="15798">MFSFPAMFMPSPAQIRRSLACRLCTVLSLCVWLWSSAGTVCLMGGMPQAEQGAEHCAGMPAQDTSHQATPDGCDKQVSCFGLQAVDEDDAAIDKAGTGLGVKLLTLCLLVVAGLWAAILRQPDRHYLRRSPPPPKVPVALRFCILLN</sequence>
<protein>
    <submittedName>
        <fullName evidence="2">Uncharacterized protein</fullName>
    </submittedName>
</protein>
<dbReference type="RefSeq" id="WP_154656635.1">
    <property type="nucleotide sequence ID" value="NZ_OX458332.1"/>
</dbReference>
<evidence type="ECO:0000313" key="2">
    <source>
        <dbReference type="EMBL" id="CAI8842376.1"/>
    </source>
</evidence>
<reference evidence="2" key="1">
    <citation type="submission" date="2023-03" db="EMBL/GenBank/DDBJ databases">
        <authorList>
            <person name="Pearce D."/>
        </authorList>
    </citation>
    <scope>NUCLEOTIDE SEQUENCE</scope>
    <source>
        <strain evidence="2">Mc</strain>
    </source>
</reference>
<keyword evidence="1" id="KW-0812">Transmembrane</keyword>
<evidence type="ECO:0000256" key="1">
    <source>
        <dbReference type="SAM" id="Phobius"/>
    </source>
</evidence>
<dbReference type="AlphaFoldDB" id="A0AA35UEL4"/>
<keyword evidence="1" id="KW-0472">Membrane</keyword>
<organism evidence="2 3">
    <name type="scientific">Methylococcus capsulatus</name>
    <dbReference type="NCBI Taxonomy" id="414"/>
    <lineage>
        <taxon>Bacteria</taxon>
        <taxon>Pseudomonadati</taxon>
        <taxon>Pseudomonadota</taxon>
        <taxon>Gammaproteobacteria</taxon>
        <taxon>Methylococcales</taxon>
        <taxon>Methylococcaceae</taxon>
        <taxon>Methylococcus</taxon>
    </lineage>
</organism>
<dbReference type="EMBL" id="OX458332">
    <property type="protein sequence ID" value="CAI8842376.1"/>
    <property type="molecule type" value="Genomic_DNA"/>
</dbReference>
<gene>
    <name evidence="2" type="ORF">MCNOR_2339</name>
</gene>
<name>A0AA35UEL4_METCP</name>
<evidence type="ECO:0000313" key="3">
    <source>
        <dbReference type="Proteomes" id="UP001158598"/>
    </source>
</evidence>
<dbReference type="Proteomes" id="UP001158598">
    <property type="component" value="Chromosome"/>
</dbReference>
<proteinExistence type="predicted"/>